<comment type="caution">
    <text evidence="3">The sequence shown here is derived from an EMBL/GenBank/DDBJ whole genome shotgun (WGS) entry which is preliminary data.</text>
</comment>
<keyword evidence="2" id="KW-0812">Transmembrane</keyword>
<keyword evidence="2" id="KW-1133">Transmembrane helix</keyword>
<evidence type="ECO:0000256" key="1">
    <source>
        <dbReference type="SAM" id="Coils"/>
    </source>
</evidence>
<evidence type="ECO:0000313" key="4">
    <source>
        <dbReference type="Proteomes" id="UP000092677"/>
    </source>
</evidence>
<name>A0A161LWS0_EHRRU</name>
<dbReference type="AlphaFoldDB" id="A0A161LWS0"/>
<sequence>MNTYYYDIFIYVIVALFILLAIMILISLYLAIKDQKKLESFLKNSHNRNHPNNDVIGYYKNLYKTTLQELNTLKKVNSTNQDEQGKSVVQPQQKLCGFNNLEEELEYYKQGYSRAIQDIKIQTEQNSELRILVHELKEEMNSLYDKMEGGNHVTSDLAPDSCEKIFQGRHHQ</sequence>
<accession>A0A161LWS0</accession>
<protein>
    <submittedName>
        <fullName evidence="3">Putative membrane protein</fullName>
    </submittedName>
</protein>
<dbReference type="Proteomes" id="UP000092677">
    <property type="component" value="Unassembled WGS sequence"/>
</dbReference>
<keyword evidence="1" id="KW-0175">Coiled coil</keyword>
<dbReference type="EMBL" id="BDDL01000055">
    <property type="protein sequence ID" value="GAT77237.1"/>
    <property type="molecule type" value="Genomic_DNA"/>
</dbReference>
<keyword evidence="2" id="KW-0472">Membrane</keyword>
<reference evidence="4" key="1">
    <citation type="submission" date="2016-05" db="EMBL/GenBank/DDBJ databases">
        <title>Draft genome sequences of four strains of Ehrlichia ruminantium, a tick-borne pathogen of ruminants, isolated from Zimbabwe, The Gambia and Ghana.</title>
        <authorList>
            <person name="Nakao R."/>
            <person name="Jongejan F."/>
            <person name="Sugimoto C."/>
        </authorList>
    </citation>
    <scope>NUCLEOTIDE SEQUENCE [LARGE SCALE GENOMIC DNA]</scope>
    <source>
        <strain evidence="4">Kerr Seringe</strain>
    </source>
</reference>
<dbReference type="RefSeq" id="WP_236715346.1">
    <property type="nucleotide sequence ID" value="NZ_BDDL01000055.1"/>
</dbReference>
<evidence type="ECO:0000313" key="3">
    <source>
        <dbReference type="EMBL" id="GAT77237.1"/>
    </source>
</evidence>
<organism evidence="3 4">
    <name type="scientific">Ehrlichia ruminantium</name>
    <name type="common">heartwater rickettsia</name>
    <name type="synonym">Cowdria ruminantium</name>
    <dbReference type="NCBI Taxonomy" id="779"/>
    <lineage>
        <taxon>Bacteria</taxon>
        <taxon>Pseudomonadati</taxon>
        <taxon>Pseudomonadota</taxon>
        <taxon>Alphaproteobacteria</taxon>
        <taxon>Rickettsiales</taxon>
        <taxon>Anaplasmataceae</taxon>
        <taxon>Ehrlichia</taxon>
    </lineage>
</organism>
<evidence type="ECO:0000256" key="2">
    <source>
        <dbReference type="SAM" id="Phobius"/>
    </source>
</evidence>
<feature type="coiled-coil region" evidence="1">
    <location>
        <begin position="119"/>
        <end position="146"/>
    </location>
</feature>
<gene>
    <name evidence="3" type="ORF">EHRUM2_04530</name>
</gene>
<feature type="transmembrane region" description="Helical" evidence="2">
    <location>
        <begin position="6"/>
        <end position="32"/>
    </location>
</feature>
<proteinExistence type="predicted"/>